<dbReference type="EMBL" id="JBINXB010000050">
    <property type="protein sequence ID" value="MFH6568719.1"/>
    <property type="molecule type" value="Genomic_DNA"/>
</dbReference>
<dbReference type="PANTHER" id="PTHR34219">
    <property type="entry name" value="IRON-REGULATED INNER MEMBRANE PROTEIN-RELATED"/>
    <property type="match status" value="1"/>
</dbReference>
<feature type="transmembrane region" description="Helical" evidence="1">
    <location>
        <begin position="338"/>
        <end position="358"/>
    </location>
</feature>
<feature type="transmembrane region" description="Helical" evidence="1">
    <location>
        <begin position="12"/>
        <end position="36"/>
    </location>
</feature>
<keyword evidence="1" id="KW-1133">Transmembrane helix</keyword>
<protein>
    <submittedName>
        <fullName evidence="2">PepSY-associated TM helix domain-containing protein</fullName>
    </submittedName>
</protein>
<accession>A0ABW7M493</accession>
<gene>
    <name evidence="2" type="ORF">ACHMWK_22435</name>
</gene>
<feature type="transmembrane region" description="Helical" evidence="1">
    <location>
        <begin position="415"/>
        <end position="433"/>
    </location>
</feature>
<keyword evidence="3" id="KW-1185">Reference proteome</keyword>
<keyword evidence="1" id="KW-0472">Membrane</keyword>
<evidence type="ECO:0000313" key="3">
    <source>
        <dbReference type="Proteomes" id="UP001609821"/>
    </source>
</evidence>
<dbReference type="InterPro" id="IPR005625">
    <property type="entry name" value="PepSY-ass_TM"/>
</dbReference>
<feature type="transmembrane region" description="Helical" evidence="1">
    <location>
        <begin position="135"/>
        <end position="157"/>
    </location>
</feature>
<keyword evidence="1" id="KW-0812">Transmembrane</keyword>
<dbReference type="Proteomes" id="UP001609821">
    <property type="component" value="Unassembled WGS sequence"/>
</dbReference>
<feature type="transmembrane region" description="Helical" evidence="1">
    <location>
        <begin position="472"/>
        <end position="490"/>
    </location>
</feature>
<feature type="transmembrane region" description="Helical" evidence="1">
    <location>
        <begin position="379"/>
        <end position="400"/>
    </location>
</feature>
<sequence>MKQTLTQSMAWLHTWGGLIVGWLLFVIFLTGSLAVFDQEIDNWMTPELPAHHLTDEQAAQRALAYLREHKADAKQWGISLPYERSPQLQASTGGRRDGVSVTLDPDTGEVIPVRETVGGRFFFLFHFTLHMPRMIGIYLVGALAMGMLAALVSGIVIHKKFFKEFFTFRPAKGQRSWLDAHNASAVLLLPFHLMITYSGLAIFLVIYMPAAMDALFDGNREAFFKAQDSAPPALEVKRGATVEPAPLVALGPLLSKAREVMGPLSGVSISNPGQSNAEIQIRPILGNRIALIKGGGMRFDGVTGEQISGPTEMRPTVLTHRVISGLHFAQFGGYPMRWLYFVCGLISSAMIGSGLVLFTVKRRRKYASESRVAQALYRVVEAFNITVMAGLSLACISLLWGNRLLASGMAERADAELNVFFGVWALSLVHALLRPRMQAWREQLGLAGLMCLGLPLLSVLTVNRPWALHSSMGLELTAMALGGLLLWACWKVSQPVVERVPRKKTAAMAEVN</sequence>
<proteinExistence type="predicted"/>
<comment type="caution">
    <text evidence="2">The sequence shown here is derived from an EMBL/GenBank/DDBJ whole genome shotgun (WGS) entry which is preliminary data.</text>
</comment>
<feature type="transmembrane region" description="Helical" evidence="1">
    <location>
        <begin position="185"/>
        <end position="208"/>
    </location>
</feature>
<evidence type="ECO:0000256" key="1">
    <source>
        <dbReference type="SAM" id="Phobius"/>
    </source>
</evidence>
<dbReference type="PANTHER" id="PTHR34219:SF4">
    <property type="entry name" value="PEPSY DOMAIN-CONTAINING PROTEIN"/>
    <property type="match status" value="1"/>
</dbReference>
<organism evidence="2 3">
    <name type="scientific">Pseudomonas kulmbachensis</name>
    <dbReference type="NCBI Taxonomy" id="3043408"/>
    <lineage>
        <taxon>Bacteria</taxon>
        <taxon>Pseudomonadati</taxon>
        <taxon>Pseudomonadota</taxon>
        <taxon>Gammaproteobacteria</taxon>
        <taxon>Pseudomonadales</taxon>
        <taxon>Pseudomonadaceae</taxon>
        <taxon>Pseudomonas</taxon>
    </lineage>
</organism>
<evidence type="ECO:0000313" key="2">
    <source>
        <dbReference type="EMBL" id="MFH6568719.1"/>
    </source>
</evidence>
<name>A0ABW7M493_9PSED</name>
<dbReference type="RefSeq" id="WP_321833597.1">
    <property type="nucleotide sequence ID" value="NZ_JBINXA010000017.1"/>
</dbReference>
<feature type="transmembrane region" description="Helical" evidence="1">
    <location>
        <begin position="445"/>
        <end position="466"/>
    </location>
</feature>
<reference evidence="2 3" key="1">
    <citation type="submission" date="2024-10" db="EMBL/GenBank/DDBJ databases">
        <title>Aeromonas and Pseudomonas from the Cagarras Archipelago, Rio de Janeiro, Brazil.</title>
        <authorList>
            <person name="Canellas A.L.B."/>
            <person name="Laport M.S."/>
        </authorList>
    </citation>
    <scope>NUCLEOTIDE SEQUENCE [LARGE SCALE GENOMIC DNA]</scope>
    <source>
        <strain evidence="2 3">CPF-4</strain>
    </source>
</reference>
<dbReference type="Pfam" id="PF03929">
    <property type="entry name" value="PepSY_TM"/>
    <property type="match status" value="1"/>
</dbReference>